<sequence>MDRHDYEVMRICVIAWLRDVRAMEESMRDLEHRIDDMRHRIAGVAGVDYSAAGGSGGAASPDPTGEGVAALHALLDEWDGLAAAYAAEIAGAMALCDARWPNRRALWLHEACRLTWAQVAGRMGYSVDRAKHMGAEGVVELYALMPERWRRDVIPNAVPADCMADGRMRS</sequence>
<reference evidence="1" key="1">
    <citation type="submission" date="2021-11" db="EMBL/GenBank/DDBJ databases">
        <title>A Novel Adlercreutzia Species, isolated from a Allomyrina dichotoma larva feces.</title>
        <authorList>
            <person name="Suh M.K."/>
        </authorList>
    </citation>
    <scope>NUCLEOTIDE SEQUENCE</scope>
    <source>
        <strain evidence="1">JBNU-10</strain>
    </source>
</reference>
<dbReference type="EMBL" id="JAJMLW010000001">
    <property type="protein sequence ID" value="MCI2241504.1"/>
    <property type="molecule type" value="Genomic_DNA"/>
</dbReference>
<evidence type="ECO:0000313" key="1">
    <source>
        <dbReference type="EMBL" id="MCI2241504.1"/>
    </source>
</evidence>
<organism evidence="1 2">
    <name type="scientific">Adlercreutzia faecimuris</name>
    <dbReference type="NCBI Taxonomy" id="2897341"/>
    <lineage>
        <taxon>Bacteria</taxon>
        <taxon>Bacillati</taxon>
        <taxon>Actinomycetota</taxon>
        <taxon>Coriobacteriia</taxon>
        <taxon>Eggerthellales</taxon>
        <taxon>Eggerthellaceae</taxon>
        <taxon>Adlercreutzia</taxon>
    </lineage>
</organism>
<name>A0ABS9WF62_9ACTN</name>
<dbReference type="RefSeq" id="WP_242163728.1">
    <property type="nucleotide sequence ID" value="NZ_JAJMLW010000001.1"/>
</dbReference>
<evidence type="ECO:0008006" key="3">
    <source>
        <dbReference type="Google" id="ProtNLM"/>
    </source>
</evidence>
<keyword evidence="2" id="KW-1185">Reference proteome</keyword>
<gene>
    <name evidence="1" type="ORF">LPT13_03945</name>
</gene>
<proteinExistence type="predicted"/>
<evidence type="ECO:0000313" key="2">
    <source>
        <dbReference type="Proteomes" id="UP001430755"/>
    </source>
</evidence>
<dbReference type="Proteomes" id="UP001430755">
    <property type="component" value="Unassembled WGS sequence"/>
</dbReference>
<accession>A0ABS9WF62</accession>
<protein>
    <recommendedName>
        <fullName evidence="3">RNA polymerase subunit sigma-70</fullName>
    </recommendedName>
</protein>
<comment type="caution">
    <text evidence="1">The sequence shown here is derived from an EMBL/GenBank/DDBJ whole genome shotgun (WGS) entry which is preliminary data.</text>
</comment>